<sequence length="686" mass="77697">MPSSFAGESRLSQLLSTIGQKRSADEIEAQSAIVKRRKQDKLDCRRKIEIARNQSTYSDAIIKPILEKERVTTTEDLEIVEADKDPEDIDVLYESRAYDAIPHFGRLWKKTLSLLPQHLFRVVQAGSAGRVVEENGITTFLSQALATTEEPTTSKIDLFPMKDIAHQLKCHISGWRASGSKRIPFASHYISTTDSWEAALNRAERHLCKGDKDITIYVIDTNTLQEPANVQLMYLALKAWNVSDIATWKSDMFRYGSLTKWIFWDKIVARDVDKILYASFARPARGLEAPRGWCHQLPDLVPHVMHAAKHVEGTKAGVPRTVLHATMYHTSQEKKEIEDFDEKVFVGRMSKKLPKAPKSVQEDKRNQIDDQTIENVWDLIGERACRHVLFIWILSLMTKRYYDFSIVEAIVRRHPEAVTRSLEVVREHQVSGDGCTEVLVYCMPGPNCFGRVDVNHYQKMVYECIVRWDLLKRADANHPYHGIDVYLVSGESRPLRNLVRLDEHGLQGGCKSKQVLPDKTFNVERLEYDAVLKYGTKIKHPETDEEHTARIEATYQNKFYAPDGLRNLTSRPRNVIMAQNAAMRSQLATTQPQPVQPVQPSESRLLQSKLRTPPTTGYGGQVMDGKVMDGKVMDGKVMRKKVVEGEVVESGVVEPEVIGSEVAGSEVVEGEATEWELVAHGVVGRL</sequence>
<evidence type="ECO:0000259" key="1">
    <source>
        <dbReference type="Pfam" id="PF24494"/>
    </source>
</evidence>
<evidence type="ECO:0000313" key="2">
    <source>
        <dbReference type="EMBL" id="KAK5944744.1"/>
    </source>
</evidence>
<reference evidence="2 3" key="1">
    <citation type="journal article" date="2023" name="Res Sq">
        <title>Genomic and morphological characterization of Knufia obscura isolated from the Mars 2020 spacecraft assembly facility.</title>
        <authorList>
            <person name="Chander A.M."/>
            <person name="Teixeira M.M."/>
            <person name="Singh N.K."/>
            <person name="Williams M.P."/>
            <person name="Parker C.W."/>
            <person name="Leo P."/>
            <person name="Stajich J.E."/>
            <person name="Torok T."/>
            <person name="Tighe S."/>
            <person name="Mason C.E."/>
            <person name="Venkateswaran K."/>
        </authorList>
    </citation>
    <scope>NUCLEOTIDE SEQUENCE [LARGE SCALE GENOMIC DNA]</scope>
    <source>
        <strain evidence="2 3">CCFEE 5817</strain>
    </source>
</reference>
<protein>
    <recommendedName>
        <fullName evidence="1">DUF7587 domain-containing protein</fullName>
    </recommendedName>
</protein>
<dbReference type="Proteomes" id="UP001334248">
    <property type="component" value="Unassembled WGS sequence"/>
</dbReference>
<feature type="domain" description="DUF7587" evidence="1">
    <location>
        <begin position="115"/>
        <end position="269"/>
    </location>
</feature>
<name>A0ABR0RVY1_9EURO</name>
<comment type="caution">
    <text evidence="2">The sequence shown here is derived from an EMBL/GenBank/DDBJ whole genome shotgun (WGS) entry which is preliminary data.</text>
</comment>
<dbReference type="EMBL" id="JAVHJV010000002">
    <property type="protein sequence ID" value="KAK5944744.1"/>
    <property type="molecule type" value="Genomic_DNA"/>
</dbReference>
<evidence type="ECO:0000313" key="3">
    <source>
        <dbReference type="Proteomes" id="UP001334248"/>
    </source>
</evidence>
<dbReference type="Pfam" id="PF24494">
    <property type="entry name" value="DUF7587"/>
    <property type="match status" value="1"/>
</dbReference>
<gene>
    <name evidence="2" type="ORF">PMZ80_001944</name>
</gene>
<dbReference type="InterPro" id="IPR056009">
    <property type="entry name" value="DUF7587"/>
</dbReference>
<dbReference type="RefSeq" id="XP_064732834.1">
    <property type="nucleotide sequence ID" value="XM_064870381.1"/>
</dbReference>
<keyword evidence="3" id="KW-1185">Reference proteome</keyword>
<accession>A0ABR0RVY1</accession>
<proteinExistence type="predicted"/>
<organism evidence="2 3">
    <name type="scientific">Knufia obscura</name>
    <dbReference type="NCBI Taxonomy" id="1635080"/>
    <lineage>
        <taxon>Eukaryota</taxon>
        <taxon>Fungi</taxon>
        <taxon>Dikarya</taxon>
        <taxon>Ascomycota</taxon>
        <taxon>Pezizomycotina</taxon>
        <taxon>Eurotiomycetes</taxon>
        <taxon>Chaetothyriomycetidae</taxon>
        <taxon>Chaetothyriales</taxon>
        <taxon>Trichomeriaceae</taxon>
        <taxon>Knufia</taxon>
    </lineage>
</organism>
<dbReference type="GeneID" id="89995393"/>